<evidence type="ECO:0000259" key="1">
    <source>
        <dbReference type="Pfam" id="PF12813"/>
    </source>
</evidence>
<dbReference type="Proteomes" id="UP001055219">
    <property type="component" value="Unassembled WGS sequence"/>
</dbReference>
<dbReference type="EMBL" id="JAGIXG020000011">
    <property type="protein sequence ID" value="KAI6782718.1"/>
    <property type="molecule type" value="Genomic_DNA"/>
</dbReference>
<sequence length="177" mass="20411">MQTQGDHSDLLCKQYEPKEVRQRLGLEKSNLVRFGYELSIAPHSTVSQLVRKCETQDVDSVHEFEIFCEEYIHAETSKVPLTPDQQGTLPIKNLDPRLSELAVQLGNDPKEPEVFLPISLDNPMRESAWIHLILKTPEFHTRAAFSSRRRSAYYRKKAENSGMLFTSQRKCKPTPIR</sequence>
<keyword evidence="3" id="KW-1185">Reference proteome</keyword>
<evidence type="ECO:0000313" key="2">
    <source>
        <dbReference type="EMBL" id="KAI6782718.1"/>
    </source>
</evidence>
<feature type="domain" description="Asteroid" evidence="1">
    <location>
        <begin position="10"/>
        <end position="130"/>
    </location>
</feature>
<comment type="caution">
    <text evidence="2">The sequence shown here is derived from an EMBL/GenBank/DDBJ whole genome shotgun (WGS) entry which is preliminary data.</text>
</comment>
<gene>
    <name evidence="2" type="ORF">J7T54_000861</name>
</gene>
<reference evidence="2" key="2">
    <citation type="submission" date="2022-07" db="EMBL/GenBank/DDBJ databases">
        <authorList>
            <person name="Goncalves M.F.M."/>
            <person name="Hilario S."/>
            <person name="Van De Peer Y."/>
            <person name="Esteves A.C."/>
            <person name="Alves A."/>
        </authorList>
    </citation>
    <scope>NUCLEOTIDE SEQUENCE</scope>
    <source>
        <strain evidence="2">MUM 19.33</strain>
    </source>
</reference>
<dbReference type="GeneID" id="75827380"/>
<protein>
    <recommendedName>
        <fullName evidence="1">Asteroid domain-containing protein</fullName>
    </recommendedName>
</protein>
<evidence type="ECO:0000313" key="3">
    <source>
        <dbReference type="Proteomes" id="UP001055219"/>
    </source>
</evidence>
<organism evidence="2 3">
    <name type="scientific">Emericellopsis cladophorae</name>
    <dbReference type="NCBI Taxonomy" id="2686198"/>
    <lineage>
        <taxon>Eukaryota</taxon>
        <taxon>Fungi</taxon>
        <taxon>Dikarya</taxon>
        <taxon>Ascomycota</taxon>
        <taxon>Pezizomycotina</taxon>
        <taxon>Sordariomycetes</taxon>
        <taxon>Hypocreomycetidae</taxon>
        <taxon>Hypocreales</taxon>
        <taxon>Bionectriaceae</taxon>
        <taxon>Emericellopsis</taxon>
    </lineage>
</organism>
<accession>A0A9P9Y3X1</accession>
<dbReference type="RefSeq" id="XP_051363574.1">
    <property type="nucleotide sequence ID" value="XM_051504893.1"/>
</dbReference>
<name>A0A9P9Y3X1_9HYPO</name>
<dbReference type="Pfam" id="PF12813">
    <property type="entry name" value="XPG_I_2"/>
    <property type="match status" value="1"/>
</dbReference>
<reference evidence="2" key="1">
    <citation type="journal article" date="2021" name="J Fungi (Basel)">
        <title>Genomic and Metabolomic Analyses of the Marine Fungus Emericellopsis cladophorae: Insights into Saltwater Adaptability Mechanisms and Its Biosynthetic Potential.</title>
        <authorList>
            <person name="Goncalves M.F.M."/>
            <person name="Hilario S."/>
            <person name="Van de Peer Y."/>
            <person name="Esteves A.C."/>
            <person name="Alves A."/>
        </authorList>
    </citation>
    <scope>NUCLEOTIDE SEQUENCE</scope>
    <source>
        <strain evidence="2">MUM 19.33</strain>
    </source>
</reference>
<dbReference type="InterPro" id="IPR039436">
    <property type="entry name" value="Asteroid_dom"/>
</dbReference>
<dbReference type="AlphaFoldDB" id="A0A9P9Y3X1"/>
<dbReference type="OrthoDB" id="5297549at2759"/>
<proteinExistence type="predicted"/>